<feature type="domain" description="Lipoyl-binding" evidence="10">
    <location>
        <begin position="1"/>
        <end position="76"/>
    </location>
</feature>
<dbReference type="GO" id="GO:0004742">
    <property type="term" value="F:dihydrolipoyllysine-residue acetyltransferase activity"/>
    <property type="evidence" value="ECO:0007669"/>
    <property type="project" value="UniProtKB-UniRule"/>
</dbReference>
<name>A0AAC9LDR6_9PSEU</name>
<dbReference type="InterPro" id="IPR011053">
    <property type="entry name" value="Single_hybrid_motif"/>
</dbReference>
<gene>
    <name evidence="12" type="ORF">UA74_11920</name>
</gene>
<dbReference type="SUPFAM" id="SSF52777">
    <property type="entry name" value="CoA-dependent acyltransferases"/>
    <property type="match status" value="1"/>
</dbReference>
<dbReference type="InterPro" id="IPR045257">
    <property type="entry name" value="E2/Pdx1"/>
</dbReference>
<reference evidence="13" key="1">
    <citation type="submission" date="2016-06" db="EMBL/GenBank/DDBJ databases">
        <title>Complete genome sequence of Actinoalloteichus fjordicus DSM 46855 (=ADI127-17), type strain of the new species Actinoalloteichus fjordicus.</title>
        <authorList>
            <person name="Ruckert C."/>
            <person name="Nouioui I."/>
            <person name="Willmese J."/>
            <person name="van Wezel G."/>
            <person name="Klenk H.-P."/>
            <person name="Kalinowski J."/>
            <person name="Zotchev S.B."/>
        </authorList>
    </citation>
    <scope>NUCLEOTIDE SEQUENCE [LARGE SCALE GENOMIC DNA]</scope>
    <source>
        <strain evidence="13">ADI127-7</strain>
    </source>
</reference>
<evidence type="ECO:0000259" key="10">
    <source>
        <dbReference type="PROSITE" id="PS50968"/>
    </source>
</evidence>
<dbReference type="GO" id="GO:0045254">
    <property type="term" value="C:pyruvate dehydrogenase complex"/>
    <property type="evidence" value="ECO:0007669"/>
    <property type="project" value="UniProtKB-UniRule"/>
</dbReference>
<feature type="compositionally biased region" description="Low complexity" evidence="9">
    <location>
        <begin position="81"/>
        <end position="125"/>
    </location>
</feature>
<dbReference type="AlphaFoldDB" id="A0AAC9LDR6"/>
<evidence type="ECO:0000256" key="9">
    <source>
        <dbReference type="SAM" id="MobiDB-lite"/>
    </source>
</evidence>
<dbReference type="PANTHER" id="PTHR23151:SF90">
    <property type="entry name" value="DIHYDROLIPOYLLYSINE-RESIDUE ACETYLTRANSFERASE COMPONENT OF PYRUVATE DEHYDROGENASE COMPLEX, MITOCHONDRIAL-RELATED"/>
    <property type="match status" value="1"/>
</dbReference>
<dbReference type="CDD" id="cd06849">
    <property type="entry name" value="lipoyl_domain"/>
    <property type="match status" value="1"/>
</dbReference>
<dbReference type="EC" id="2.3.1.12" evidence="8"/>
<keyword evidence="4 8" id="KW-0450">Lipoyl</keyword>
<proteinExistence type="inferred from homology"/>
<keyword evidence="5 8" id="KW-0012">Acyltransferase</keyword>
<dbReference type="NCBIfam" id="TIGR01349">
    <property type="entry name" value="PDHac_trf_mito"/>
    <property type="match status" value="1"/>
</dbReference>
<accession>A0AAC9LDR6</accession>
<organism evidence="12 13">
    <name type="scientific">Actinoalloteichus fjordicus</name>
    <dbReference type="NCBI Taxonomy" id="1612552"/>
    <lineage>
        <taxon>Bacteria</taxon>
        <taxon>Bacillati</taxon>
        <taxon>Actinomycetota</taxon>
        <taxon>Actinomycetes</taxon>
        <taxon>Pseudonocardiales</taxon>
        <taxon>Pseudonocardiaceae</taxon>
        <taxon>Actinoalloteichus</taxon>
    </lineage>
</organism>
<evidence type="ECO:0000256" key="4">
    <source>
        <dbReference type="ARBA" id="ARBA00022823"/>
    </source>
</evidence>
<evidence type="ECO:0000256" key="8">
    <source>
        <dbReference type="RuleBase" id="RU361137"/>
    </source>
</evidence>
<comment type="similarity">
    <text evidence="1 8">Belongs to the 2-oxoacid dehydrogenase family.</text>
</comment>
<dbReference type="Gene3D" id="4.10.320.10">
    <property type="entry name" value="E3-binding domain"/>
    <property type="match status" value="1"/>
</dbReference>
<dbReference type="InterPro" id="IPR001078">
    <property type="entry name" value="2-oxoacid_DH_actylTfrase"/>
</dbReference>
<evidence type="ECO:0000256" key="2">
    <source>
        <dbReference type="ARBA" id="ARBA00011484"/>
    </source>
</evidence>
<dbReference type="InterPro" id="IPR004167">
    <property type="entry name" value="PSBD"/>
</dbReference>
<evidence type="ECO:0000256" key="3">
    <source>
        <dbReference type="ARBA" id="ARBA00022679"/>
    </source>
</evidence>
<dbReference type="GO" id="GO:0006086">
    <property type="term" value="P:pyruvate decarboxylation to acetyl-CoA"/>
    <property type="evidence" value="ECO:0007669"/>
    <property type="project" value="InterPro"/>
</dbReference>
<dbReference type="InterPro" id="IPR000089">
    <property type="entry name" value="Biotin_lipoyl"/>
</dbReference>
<dbReference type="Gene3D" id="2.40.50.100">
    <property type="match status" value="1"/>
</dbReference>
<dbReference type="InterPro" id="IPR023213">
    <property type="entry name" value="CAT-like_dom_sf"/>
</dbReference>
<feature type="region of interest" description="Disordered" evidence="9">
    <location>
        <begin position="79"/>
        <end position="146"/>
    </location>
</feature>
<comment type="function">
    <text evidence="6">The pyruvate dehydrogenase complex catalyzes the overall conversion of pyruvate to acetyl-CoA and CO(2). It contains multiple copies of three enzymatic components: pyruvate dehydrogenase (E1), dihydrolipoamide acetyltransferase (E2) and lipoamide dehydrogenase (E3).</text>
</comment>
<dbReference type="PROSITE" id="PS50968">
    <property type="entry name" value="BIOTINYL_LIPOYL"/>
    <property type="match status" value="1"/>
</dbReference>
<dbReference type="PROSITE" id="PS51826">
    <property type="entry name" value="PSBD"/>
    <property type="match status" value="1"/>
</dbReference>
<keyword evidence="3 8" id="KW-0808">Transferase</keyword>
<dbReference type="RefSeq" id="WP_075764372.1">
    <property type="nucleotide sequence ID" value="NZ_CP016076.1"/>
</dbReference>
<evidence type="ECO:0000313" key="12">
    <source>
        <dbReference type="EMBL" id="APU14444.1"/>
    </source>
</evidence>
<dbReference type="SUPFAM" id="SSF51230">
    <property type="entry name" value="Single hybrid motif"/>
    <property type="match status" value="1"/>
</dbReference>
<comment type="cofactor">
    <cofactor evidence="8">
        <name>(R)-lipoate</name>
        <dbReference type="ChEBI" id="CHEBI:83088"/>
    </cofactor>
    <text evidence="8">Binds 1 lipoyl cofactor covalently.</text>
</comment>
<dbReference type="Pfam" id="PF02817">
    <property type="entry name" value="E3_binding"/>
    <property type="match status" value="1"/>
</dbReference>
<dbReference type="FunFam" id="3.30.559.10:FF:000007">
    <property type="entry name" value="Dihydrolipoamide acetyltransferase component of pyruvate dehydrogenase complex"/>
    <property type="match status" value="1"/>
</dbReference>
<feature type="region of interest" description="Disordered" evidence="9">
    <location>
        <begin position="186"/>
        <end position="213"/>
    </location>
</feature>
<dbReference type="InterPro" id="IPR006257">
    <property type="entry name" value="LAT1"/>
</dbReference>
<evidence type="ECO:0000259" key="11">
    <source>
        <dbReference type="PROSITE" id="PS51826"/>
    </source>
</evidence>
<dbReference type="Pfam" id="PF00364">
    <property type="entry name" value="Biotin_lipoyl"/>
    <property type="match status" value="1"/>
</dbReference>
<dbReference type="InterPro" id="IPR003016">
    <property type="entry name" value="2-oxoA_DH_lipoyl-BS"/>
</dbReference>
<dbReference type="SUPFAM" id="SSF47005">
    <property type="entry name" value="Peripheral subunit-binding domain of 2-oxo acid dehydrogenase complex"/>
    <property type="match status" value="1"/>
</dbReference>
<evidence type="ECO:0000256" key="1">
    <source>
        <dbReference type="ARBA" id="ARBA00007317"/>
    </source>
</evidence>
<dbReference type="Pfam" id="PF00198">
    <property type="entry name" value="2-oxoacid_dh"/>
    <property type="match status" value="1"/>
</dbReference>
<protein>
    <recommendedName>
        <fullName evidence="8">Acetyltransferase component of pyruvate dehydrogenase complex</fullName>
        <ecNumber evidence="8">2.3.1.12</ecNumber>
    </recommendedName>
</protein>
<dbReference type="Gene3D" id="3.30.559.10">
    <property type="entry name" value="Chloramphenicol acetyltransferase-like domain"/>
    <property type="match status" value="1"/>
</dbReference>
<evidence type="ECO:0000256" key="7">
    <source>
        <dbReference type="ARBA" id="ARBA00048370"/>
    </source>
</evidence>
<dbReference type="EMBL" id="CP016076">
    <property type="protein sequence ID" value="APU14444.1"/>
    <property type="molecule type" value="Genomic_DNA"/>
</dbReference>
<dbReference type="PROSITE" id="PS00189">
    <property type="entry name" value="LIPOYL"/>
    <property type="match status" value="1"/>
</dbReference>
<comment type="catalytic activity">
    <reaction evidence="7 8">
        <text>N(6)-[(R)-dihydrolipoyl]-L-lysyl-[protein] + acetyl-CoA = N(6)-[(R)-S(8)-acetyldihydrolipoyl]-L-lysyl-[protein] + CoA</text>
        <dbReference type="Rhea" id="RHEA:17017"/>
        <dbReference type="Rhea" id="RHEA-COMP:10475"/>
        <dbReference type="Rhea" id="RHEA-COMP:10478"/>
        <dbReference type="ChEBI" id="CHEBI:57287"/>
        <dbReference type="ChEBI" id="CHEBI:57288"/>
        <dbReference type="ChEBI" id="CHEBI:83100"/>
        <dbReference type="ChEBI" id="CHEBI:83111"/>
        <dbReference type="EC" id="2.3.1.12"/>
    </reaction>
</comment>
<evidence type="ECO:0000256" key="6">
    <source>
        <dbReference type="ARBA" id="ARBA00025211"/>
    </source>
</evidence>
<dbReference type="Proteomes" id="UP000185511">
    <property type="component" value="Chromosome"/>
</dbReference>
<feature type="domain" description="Peripheral subunit-binding (PSBD)" evidence="11">
    <location>
        <begin position="143"/>
        <end position="180"/>
    </location>
</feature>
<keyword evidence="13" id="KW-1185">Reference proteome</keyword>
<evidence type="ECO:0000256" key="5">
    <source>
        <dbReference type="ARBA" id="ARBA00023315"/>
    </source>
</evidence>
<sequence>MTEIQMPRLSDTMEEGVISAWLKQEGDTISRGDVVAEIETDKAVMELEAYDDGVLEKILVPAGELVPIGAAIGLLGDGSGSASAAAPAAPAAEPSTEAAPEPAAESTQQADAAAEAEGSPASPAGQQAESTDAAPAEAGSRPRSSPLARKIAREAGIDLDSVAGSGPRGRIIRADVDAAVAAKRAADAAPAEEKPATASAPAKPQPQVQADAEDVEEIPLSNIRRVAAKRLTESKQQAPHFYLTSAVDVTELLAFRADLTARVQAAGGPKVSINDLLVKAVATALRANPTVNVSFAGDKILQHKRIHLGIAVAIESGLVVPVLRDADRKSVSELASEAREKAGRAREGKLKTDEMTGGTFTISNLGMFGIEEFAAVINPPEAAILAVGSVRDELRLREEGKNKVEVRKIMRITLSADHRAVDGAVGAVFLQQLTALLEDPIRIIA</sequence>
<evidence type="ECO:0000313" key="13">
    <source>
        <dbReference type="Proteomes" id="UP000185511"/>
    </source>
</evidence>
<keyword evidence="12" id="KW-0670">Pyruvate</keyword>
<dbReference type="InterPro" id="IPR036625">
    <property type="entry name" value="E3-bd_dom_sf"/>
</dbReference>
<dbReference type="PANTHER" id="PTHR23151">
    <property type="entry name" value="DIHYDROLIPOAMIDE ACETYL/SUCCINYL-TRANSFERASE-RELATED"/>
    <property type="match status" value="1"/>
</dbReference>
<comment type="subunit">
    <text evidence="2">Forms a 24-polypeptide structural core with octahedral symmetry.</text>
</comment>
<dbReference type="KEGG" id="acad:UA74_11920"/>